<accession>A0A9P0H0B1</accession>
<dbReference type="AlphaFoldDB" id="A0A9P0H0B1"/>
<dbReference type="PANTHER" id="PTHR10174:SF226">
    <property type="entry name" value="CLAVESIN-1-LIKE PROTEIN"/>
    <property type="match status" value="1"/>
</dbReference>
<dbReference type="SUPFAM" id="SSF52087">
    <property type="entry name" value="CRAL/TRIO domain"/>
    <property type="match status" value="1"/>
</dbReference>
<dbReference type="GO" id="GO:0016020">
    <property type="term" value="C:membrane"/>
    <property type="evidence" value="ECO:0007669"/>
    <property type="project" value="TreeGrafter"/>
</dbReference>
<dbReference type="InterPro" id="IPR036273">
    <property type="entry name" value="CRAL/TRIO_N_dom_sf"/>
</dbReference>
<dbReference type="PROSITE" id="PS50191">
    <property type="entry name" value="CRAL_TRIO"/>
    <property type="match status" value="1"/>
</dbReference>
<evidence type="ECO:0000313" key="3">
    <source>
        <dbReference type="Proteomes" id="UP001152798"/>
    </source>
</evidence>
<dbReference type="InterPro" id="IPR036865">
    <property type="entry name" value="CRAL-TRIO_dom_sf"/>
</dbReference>
<evidence type="ECO:0000259" key="1">
    <source>
        <dbReference type="PROSITE" id="PS50191"/>
    </source>
</evidence>
<proteinExistence type="predicted"/>
<dbReference type="SMART" id="SM00516">
    <property type="entry name" value="SEC14"/>
    <property type="match status" value="1"/>
</dbReference>
<dbReference type="GO" id="GO:1902936">
    <property type="term" value="F:phosphatidylinositol bisphosphate binding"/>
    <property type="evidence" value="ECO:0007669"/>
    <property type="project" value="TreeGrafter"/>
</dbReference>
<name>A0A9P0H0B1_NEZVI</name>
<dbReference type="CDD" id="cd00170">
    <property type="entry name" value="SEC14"/>
    <property type="match status" value="1"/>
</dbReference>
<dbReference type="Gene3D" id="1.10.8.20">
    <property type="entry name" value="N-terminal domain of phosphatidylinositol transfer protein sec14p"/>
    <property type="match status" value="1"/>
</dbReference>
<dbReference type="Proteomes" id="UP001152798">
    <property type="component" value="Chromosome 1"/>
</dbReference>
<dbReference type="InterPro" id="IPR011074">
    <property type="entry name" value="CRAL/TRIO_N_dom"/>
</dbReference>
<dbReference type="EMBL" id="OV725077">
    <property type="protein sequence ID" value="CAH1388395.1"/>
    <property type="molecule type" value="Genomic_DNA"/>
</dbReference>
<dbReference type="PANTHER" id="PTHR10174">
    <property type="entry name" value="ALPHA-TOCOPHEROL TRANSFER PROTEIN-RELATED"/>
    <property type="match status" value="1"/>
</dbReference>
<evidence type="ECO:0000313" key="2">
    <source>
        <dbReference type="EMBL" id="CAH1388395.1"/>
    </source>
</evidence>
<sequence length="264" mass="30198">MVVVEAQHEADVIAQVRNLVKGETKLVCPTTDEFLIRFIKASKYDVKASFTLVKDYYKAKIDLPDEFVTEAASSYVDIFSNLNIGFILPHVDLFGRTTLFLRLGYVDPGELNWNHCIQAVILVLEYLSYQPEAQNTGINLIVDCTDLTIKIMKWATPHKLKTIVKILQECVPVRFEVIHIINPPMVFNLFFAALRPFLADSMNEKFKWHKAPCTDLVDIICSESIPTWLGGTMGLDSIKHWYDDILKKEKLLKEDPSIGYRKSK</sequence>
<dbReference type="InterPro" id="IPR001251">
    <property type="entry name" value="CRAL-TRIO_dom"/>
</dbReference>
<dbReference type="SUPFAM" id="SSF46938">
    <property type="entry name" value="CRAL/TRIO N-terminal domain"/>
    <property type="match status" value="1"/>
</dbReference>
<keyword evidence="3" id="KW-1185">Reference proteome</keyword>
<feature type="domain" description="CRAL-TRIO" evidence="1">
    <location>
        <begin position="75"/>
        <end position="237"/>
    </location>
</feature>
<dbReference type="SMART" id="SM01100">
    <property type="entry name" value="CRAL_TRIO_N"/>
    <property type="match status" value="1"/>
</dbReference>
<dbReference type="PRINTS" id="PR00180">
    <property type="entry name" value="CRETINALDHBP"/>
</dbReference>
<organism evidence="2 3">
    <name type="scientific">Nezara viridula</name>
    <name type="common">Southern green stink bug</name>
    <name type="synonym">Cimex viridulus</name>
    <dbReference type="NCBI Taxonomy" id="85310"/>
    <lineage>
        <taxon>Eukaryota</taxon>
        <taxon>Metazoa</taxon>
        <taxon>Ecdysozoa</taxon>
        <taxon>Arthropoda</taxon>
        <taxon>Hexapoda</taxon>
        <taxon>Insecta</taxon>
        <taxon>Pterygota</taxon>
        <taxon>Neoptera</taxon>
        <taxon>Paraneoptera</taxon>
        <taxon>Hemiptera</taxon>
        <taxon>Heteroptera</taxon>
        <taxon>Panheteroptera</taxon>
        <taxon>Pentatomomorpha</taxon>
        <taxon>Pentatomoidea</taxon>
        <taxon>Pentatomidae</taxon>
        <taxon>Pentatominae</taxon>
        <taxon>Nezara</taxon>
    </lineage>
</organism>
<gene>
    <name evidence="2" type="ORF">NEZAVI_LOCUS32</name>
</gene>
<protein>
    <recommendedName>
        <fullName evidence="1">CRAL-TRIO domain-containing protein</fullName>
    </recommendedName>
</protein>
<dbReference type="Pfam" id="PF00650">
    <property type="entry name" value="CRAL_TRIO"/>
    <property type="match status" value="1"/>
</dbReference>
<dbReference type="Gene3D" id="3.40.525.10">
    <property type="entry name" value="CRAL-TRIO lipid binding domain"/>
    <property type="match status" value="1"/>
</dbReference>
<dbReference type="OrthoDB" id="1434354at2759"/>
<reference evidence="2" key="1">
    <citation type="submission" date="2022-01" db="EMBL/GenBank/DDBJ databases">
        <authorList>
            <person name="King R."/>
        </authorList>
    </citation>
    <scope>NUCLEOTIDE SEQUENCE</scope>
</reference>